<name>A0A830BJ70_9LAMI</name>
<protein>
    <submittedName>
        <fullName evidence="1">Uncharacterized protein</fullName>
    </submittedName>
</protein>
<accession>A0A830BJ70</accession>
<keyword evidence="2" id="KW-1185">Reference proteome</keyword>
<comment type="caution">
    <text evidence="1">The sequence shown here is derived from an EMBL/GenBank/DDBJ whole genome shotgun (WGS) entry which is preliminary data.</text>
</comment>
<evidence type="ECO:0000313" key="1">
    <source>
        <dbReference type="EMBL" id="GFP87650.1"/>
    </source>
</evidence>
<dbReference type="AlphaFoldDB" id="A0A830BJ70"/>
<dbReference type="EMBL" id="BMAC01000151">
    <property type="protein sequence ID" value="GFP87650.1"/>
    <property type="molecule type" value="Genomic_DNA"/>
</dbReference>
<gene>
    <name evidence="1" type="ORF">PHJA_000908700</name>
</gene>
<sequence>MGRSGPTPSHKARRFWLHPTRMERTVRFASQPCPQRLHPHTRNLSLQTLGDSETLGWCPPI</sequence>
<dbReference type="Proteomes" id="UP000653305">
    <property type="component" value="Unassembled WGS sequence"/>
</dbReference>
<proteinExistence type="predicted"/>
<reference evidence="1" key="1">
    <citation type="submission" date="2020-07" db="EMBL/GenBank/DDBJ databases">
        <title>Ethylene signaling mediates host invasion by parasitic plants.</title>
        <authorList>
            <person name="Yoshida S."/>
        </authorList>
    </citation>
    <scope>NUCLEOTIDE SEQUENCE</scope>
    <source>
        <strain evidence="1">Okayama</strain>
    </source>
</reference>
<evidence type="ECO:0000313" key="2">
    <source>
        <dbReference type="Proteomes" id="UP000653305"/>
    </source>
</evidence>
<organism evidence="1 2">
    <name type="scientific">Phtheirospermum japonicum</name>
    <dbReference type="NCBI Taxonomy" id="374723"/>
    <lineage>
        <taxon>Eukaryota</taxon>
        <taxon>Viridiplantae</taxon>
        <taxon>Streptophyta</taxon>
        <taxon>Embryophyta</taxon>
        <taxon>Tracheophyta</taxon>
        <taxon>Spermatophyta</taxon>
        <taxon>Magnoliopsida</taxon>
        <taxon>eudicotyledons</taxon>
        <taxon>Gunneridae</taxon>
        <taxon>Pentapetalae</taxon>
        <taxon>asterids</taxon>
        <taxon>lamiids</taxon>
        <taxon>Lamiales</taxon>
        <taxon>Orobanchaceae</taxon>
        <taxon>Orobanchaceae incertae sedis</taxon>
        <taxon>Phtheirospermum</taxon>
    </lineage>
</organism>